<dbReference type="OrthoDB" id="1562405at2759"/>
<protein>
    <submittedName>
        <fullName evidence="3 5">Breast cancer overexpressed gene 1 protein</fullName>
    </submittedName>
</protein>
<gene>
    <name evidence="3" type="ORF">EgrG_001147000</name>
</gene>
<organism evidence="3">
    <name type="scientific">Echinococcus granulosus</name>
    <name type="common">Hydatid tapeworm</name>
    <dbReference type="NCBI Taxonomy" id="6210"/>
    <lineage>
        <taxon>Eukaryota</taxon>
        <taxon>Metazoa</taxon>
        <taxon>Spiralia</taxon>
        <taxon>Lophotrochozoa</taxon>
        <taxon>Platyhelminthes</taxon>
        <taxon>Cestoda</taxon>
        <taxon>Eucestoda</taxon>
        <taxon>Cyclophyllidea</taxon>
        <taxon>Taeniidae</taxon>
        <taxon>Echinococcus</taxon>
        <taxon>Echinococcus granulosus group</taxon>
    </lineage>
</organism>
<feature type="region of interest" description="Disordered" evidence="1">
    <location>
        <begin position="2495"/>
        <end position="2514"/>
    </location>
</feature>
<evidence type="ECO:0000313" key="4">
    <source>
        <dbReference type="Proteomes" id="UP000492820"/>
    </source>
</evidence>
<proteinExistence type="predicted"/>
<feature type="compositionally biased region" description="Polar residues" evidence="1">
    <location>
        <begin position="1516"/>
        <end position="1525"/>
    </location>
</feature>
<evidence type="ECO:0000313" key="5">
    <source>
        <dbReference type="WBParaSite" id="EgrG_001147000"/>
    </source>
</evidence>
<accession>A0A068WKW3</accession>
<dbReference type="PANTHER" id="PTHR15678">
    <property type="entry name" value="ANTIGEN MLAA-22-RELATED"/>
    <property type="match status" value="1"/>
</dbReference>
<feature type="compositionally biased region" description="Polar residues" evidence="1">
    <location>
        <begin position="2218"/>
        <end position="2235"/>
    </location>
</feature>
<reference evidence="5" key="3">
    <citation type="submission" date="2020-10" db="UniProtKB">
        <authorList>
            <consortium name="WormBaseParasite"/>
        </authorList>
    </citation>
    <scope>IDENTIFICATION</scope>
</reference>
<evidence type="ECO:0000256" key="1">
    <source>
        <dbReference type="SAM" id="MobiDB-lite"/>
    </source>
</evidence>
<dbReference type="Pfam" id="PF10344">
    <property type="entry name" value="Hobbit"/>
    <property type="match status" value="3"/>
</dbReference>
<feature type="region of interest" description="Disordered" evidence="1">
    <location>
        <begin position="1413"/>
        <end position="1450"/>
    </location>
</feature>
<sequence>MLQIALFAVVFVLFLLAIIPRILFYAVSWRLRQAARHEMSIRAENVVLKPLIRAICMSGDEFTCQHCGETHSEADDDSSLSSNTRCLFCRRFHMCGTFVALLSTAVELKVTNLWQFEKIIGAEVDLPLEVMAEKPSQSTRWSVTCLSVEFLPPRLSKSKLAVNLNLLRQPIERSLTLTSDMIRFMSGAENLIFSVGNLRLLSGRIDGTNEASRELMIERMDVCASLAEDKVDASLTVCGVFGGFAQDADESAFFQSLYSGLCSIEKSHNWLAPSHKTSYTSSYIKKMEEKCIHLSVYVEPSRKQEDCAARVAWLAAANVVPALVESIGSTKLDVTLPSAATESFSFVLETNGFHLDAIEPKWGSTRNSDVTWKPWKAKEDSFTPSPISDVLVEAESKCRLVEVAQFSTWCHASVVGFRIYEVEVEMPSVMLANMHRHLARVVAGVGGDACGGERGRWSGWFRRRWFSTVATTSMNQLTLDGHFEAFRLAFLASCGARIECEVPRAHCSASALPRCSPSRTPLSSAATTASLMQQQQRSSMPSPLFLEFAVSSSDFRLRSPDTSTSSMPPTSLVALPAFQVCCSLSQRSMDVSLCESVELRVDPGAHLCVVELLLLTRRFLRIRRPAETVDTVISSTAPMSTPWNVGVRNTAATLLTYSSGCHSAAMVFSGMDVYVSSTSSHLSLRVKSSKLALLCDGREIAVLQNFVLRRLPLSGAHRKVAFQLTTPENTCIEIQSESTRFTFPFNYNFYACFDEFLNVRRAIKYAKSANSPFFAEVKAMEDGAEAVALSKSTPLSGLPCDLVFRVKKFTLEIKDDPFECKLSDDFMVLMDESVEQQKRVAALVSQLERSRQSHGAPQSSAMAAAELQTCLEQLELQRAAEYIARIRRFYSGYTMADDLFTWSMETACLHVLADDAFISPQKVIEEIQRLDDVSPWNNLQPSDFSQLFCRRVHLAVGRFQWQLRDYSKPLVDATELTLTGSFAVATRRSMDRRSQRDCKVNLSPIWQPSSINVVRYVSPTKFFYELFADVKEMSLCYGSNWEPTIAWLNLRLDDIRRASVDPSTPPLGWWDRVRLSYHGRLGFTCARFSWLYSISLDPYNAYEFLTCQWTTCTFDWIPGHIFVNGDLDLFFQTASKYDGVCHVLQIPGLNFEVSMDWLSFGNQFDHHSVMPVNGERLTADELAHDSYAVFRGNRLLLGLVFSVNDVSTTQPPRCFIYTNLLKLFDRLKMCLSRISRPIRRGAVFNRIRPRKPFFGQLLQSLGVSVRMPCLEVTYWVSYNKRLGVHACCGALDLHSTFSVHVEGEREARTSAGAVVFILPSRNPQRRIAPQWSLQRVDARILNCRAWLLDRPDRTALHLISGADGSSVDQDSLLTSFPPNSELLIFSSIRFERELRSQMDLPVQPVRVRIPGLEGFNEEAKEDTGPVETEDTKSSVNEDSSSVSPERRHTPKIQLSHEDLEPVHRVMVENPKMRWNETNRNLVYTMMNMYNHAQTLKKNLSAQALKGISLDIANGPTIPSLSSSQSRNEDDRASISSRDNGAEPSKASVCIDAGTLTEEGKVNEHSPTSLCMNATGPDAWSEVPMLAKLVKEAETAKFYAYCEEEPKQPDVLDQLQGLSLCTSSPVLSRQWHIELSNCQVMLKPNDCAGYVIVSAAKARLDSVEHPPVWRDARLLSKSSLIGQMECMQYYATVSSGGGGGDLEASTPDQWLSSADVRDWQRLGADFGQDALSGRPEVVGSGHAVGGIVSAVPSTTTSTSVTAIQLQRMVSRCACQFVYVTYAPLVPTSLPPGQFVPPLPPSEDDSKILQSQEGADTFTLLHRTLNLCTNSLQYSMVFDIVNNLLLYVEPQQKERFERNRVGLSLLGERELRQAILRDQETLRGLVNAQRVHERELWAALRLFDRSLHAAHSGSPPAAASTKQILAPASRLSPSTSAAINAASSRMPPALAAQAEQILAFEERIGQLKASIVEKNSLLSQSIAHFQKVHVQSQRLQGGQSVVMAGADPTGGRQREILPILGGNTNNTEGKTGLPITLRSSSASTTSPTASGATTAVGASVGISGAVGNSGAESSPEATATEVEAEVIRRDEVCFEHARWRMTEADGQIGLADVELRGFLYARTHRRDDSGSHWLQLGSMRVHSLAPNSFYKEVLLPDSGSSYHHIGGPMIRVACTQRPPVGGISVKEVMEISVAPLVLQVSKPFYNQLMPFFFPERGNEEGSSSTTVEQADTLDPSTPGSADFIASSEDLHDGVESWLKRRNRQGSKIISRLDPKTWSGRLLSHSGRHYSHRHHHQQHQQRKAVAEETVLEEGVLEVNPTVEQSERGGSAGPTSGPELSLLPLDVMRERARRNHVFLYIKIPGFPIRLSYKGDKQKNLADVTNFELNIPMLEYHNRLWTWLDFVLEVKMRIRRQLIKEVIKQKLRPRRALSWHMARPASSDRVSAVAAEAADTGVEEETSLEGHFHSNNSSASLTASNTLAASSRREQEILKLILGRHAAEHPQQPSGRRRFRVFR</sequence>
<feature type="compositionally biased region" description="Low complexity" evidence="1">
    <location>
        <begin position="2465"/>
        <end position="2477"/>
    </location>
</feature>
<reference evidence="3" key="2">
    <citation type="submission" date="2014-06" db="EMBL/GenBank/DDBJ databases">
        <authorList>
            <person name="Aslett M."/>
        </authorList>
    </citation>
    <scope>NUCLEOTIDE SEQUENCE</scope>
</reference>
<reference evidence="3 4" key="1">
    <citation type="journal article" date="2013" name="Nature">
        <title>The genomes of four tapeworm species reveal adaptations to parasitism.</title>
        <authorList>
            <person name="Tsai I.J."/>
            <person name="Zarowiecki M."/>
            <person name="Holroyd N."/>
            <person name="Garciarrubio A."/>
            <person name="Sanchez-Flores A."/>
            <person name="Brooks K.L."/>
            <person name="Tracey A."/>
            <person name="Bobes R.J."/>
            <person name="Fragoso G."/>
            <person name="Sciutto E."/>
            <person name="Aslett M."/>
            <person name="Beasley H."/>
            <person name="Bennett H.M."/>
            <person name="Cai J."/>
            <person name="Camicia F."/>
            <person name="Clark R."/>
            <person name="Cucher M."/>
            <person name="De Silva N."/>
            <person name="Day T.A."/>
            <person name="Deplazes P."/>
            <person name="Estrada K."/>
            <person name="Fernandez C."/>
            <person name="Holland P.W."/>
            <person name="Hou J."/>
            <person name="Hu S."/>
            <person name="Huckvale T."/>
            <person name="Hung S.S."/>
            <person name="Kamenetzky L."/>
            <person name="Keane J.A."/>
            <person name="Kiss F."/>
            <person name="Koziol U."/>
            <person name="Lambert O."/>
            <person name="Liu K."/>
            <person name="Luo X."/>
            <person name="Luo Y."/>
            <person name="Macchiaroli N."/>
            <person name="Nichol S."/>
            <person name="Paps J."/>
            <person name="Parkinson J."/>
            <person name="Pouchkina-Stantcheva N."/>
            <person name="Riddiford N."/>
            <person name="Rosenzvit M."/>
            <person name="Salinas G."/>
            <person name="Wasmuth J.D."/>
            <person name="Zamanian M."/>
            <person name="Zheng Y."/>
            <person name="Cai X."/>
            <person name="Soberon X."/>
            <person name="Olson P.D."/>
            <person name="Laclette J.P."/>
            <person name="Brehm K."/>
            <person name="Berriman M."/>
            <person name="Garciarrubio A."/>
            <person name="Bobes R.J."/>
            <person name="Fragoso G."/>
            <person name="Sanchez-Flores A."/>
            <person name="Estrada K."/>
            <person name="Cevallos M.A."/>
            <person name="Morett E."/>
            <person name="Gonzalez V."/>
            <person name="Portillo T."/>
            <person name="Ochoa-Leyva A."/>
            <person name="Jose M.V."/>
            <person name="Sciutto E."/>
            <person name="Landa A."/>
            <person name="Jimenez L."/>
            <person name="Valdes V."/>
            <person name="Carrero J.C."/>
            <person name="Larralde C."/>
            <person name="Morales-Montor J."/>
            <person name="Limon-Lason J."/>
            <person name="Soberon X."/>
            <person name="Laclette J.P."/>
        </authorList>
    </citation>
    <scope>NUCLEOTIDE SEQUENCE [LARGE SCALE GENOMIC DNA]</scope>
</reference>
<dbReference type="PANTHER" id="PTHR15678:SF6">
    <property type="entry name" value="BRIDGE-LIKE LIPID TRANSFER PROTEIN FAMILY MEMBER 2"/>
    <property type="match status" value="1"/>
</dbReference>
<feature type="region of interest" description="Disordered" evidence="1">
    <location>
        <begin position="2214"/>
        <end position="2235"/>
    </location>
</feature>
<name>A0A068WKW3_ECHGR</name>
<dbReference type="EMBL" id="LK028581">
    <property type="protein sequence ID" value="CDS20756.1"/>
    <property type="molecule type" value="Genomic_DNA"/>
</dbReference>
<feature type="domain" description="FMP27/BLTP2/Hobbit GFWDK motif-containing RBG unit" evidence="2">
    <location>
        <begin position="965"/>
        <end position="1101"/>
    </location>
</feature>
<dbReference type="WBParaSite" id="EgrG_001147000">
    <property type="protein sequence ID" value="EgrG_001147000"/>
    <property type="gene ID" value="EgrG_001147000"/>
</dbReference>
<dbReference type="InterPro" id="IPR045167">
    <property type="entry name" value="Hobbit"/>
</dbReference>
<evidence type="ECO:0000259" key="2">
    <source>
        <dbReference type="SMART" id="SM01214"/>
    </source>
</evidence>
<dbReference type="InterPro" id="IPR019441">
    <property type="entry name" value="FMP27/BLTP2/Hobbit_GFWDK_RBG"/>
</dbReference>
<feature type="region of interest" description="Disordered" evidence="1">
    <location>
        <begin position="2314"/>
        <end position="2336"/>
    </location>
</feature>
<dbReference type="Proteomes" id="UP000492820">
    <property type="component" value="Unassembled WGS sequence"/>
</dbReference>
<evidence type="ECO:0000313" key="3">
    <source>
        <dbReference type="EMBL" id="CDS20756.1"/>
    </source>
</evidence>
<feature type="region of interest" description="Disordered" evidence="1">
    <location>
        <begin position="2455"/>
        <end position="2477"/>
    </location>
</feature>
<feature type="region of interest" description="Disordered" evidence="1">
    <location>
        <begin position="1511"/>
        <end position="1547"/>
    </location>
</feature>
<dbReference type="SMART" id="SM01214">
    <property type="entry name" value="Fmp27_GFWDK"/>
    <property type="match status" value="1"/>
</dbReference>
<feature type="compositionally biased region" description="Low complexity" evidence="1">
    <location>
        <begin position="1433"/>
        <end position="1443"/>
    </location>
</feature>